<reference evidence="3 4" key="1">
    <citation type="submission" date="2013-09" db="EMBL/GenBank/DDBJ databases">
        <authorList>
            <person name="Zeng Z."/>
            <person name="Chen C."/>
        </authorList>
    </citation>
    <scope>NUCLEOTIDE SEQUENCE [LARGE SCALE GENOMIC DNA]</scope>
    <source>
        <strain evidence="3 4">WB 4.1-42</strain>
    </source>
</reference>
<keyword evidence="4" id="KW-1185">Reference proteome</keyword>
<dbReference type="InterPro" id="IPR037143">
    <property type="entry name" value="4-PPantetheinyl_Trfase_dom_sf"/>
</dbReference>
<dbReference type="EMBL" id="JRLY01000001">
    <property type="protein sequence ID" value="KGO94723.1"/>
    <property type="molecule type" value="Genomic_DNA"/>
</dbReference>
<dbReference type="Gene3D" id="3.90.470.20">
    <property type="entry name" value="4'-phosphopantetheinyl transferase domain"/>
    <property type="match status" value="1"/>
</dbReference>
<evidence type="ECO:0000259" key="2">
    <source>
        <dbReference type="Pfam" id="PF01648"/>
    </source>
</evidence>
<keyword evidence="1 3" id="KW-0808">Transferase</keyword>
<name>A0A0A2MTE8_9FLAO</name>
<dbReference type="RefSeq" id="WP_026992104.1">
    <property type="nucleotide sequence ID" value="NZ_JRLY01000001.1"/>
</dbReference>
<dbReference type="OrthoDB" id="663853at2"/>
<dbReference type="GO" id="GO:0000287">
    <property type="term" value="F:magnesium ion binding"/>
    <property type="evidence" value="ECO:0007669"/>
    <property type="project" value="InterPro"/>
</dbReference>
<dbReference type="Pfam" id="PF01648">
    <property type="entry name" value="ACPS"/>
    <property type="match status" value="1"/>
</dbReference>
<dbReference type="STRING" id="1121898.GCA_000422725_00674"/>
<dbReference type="eggNOG" id="COG0736">
    <property type="taxonomic scope" value="Bacteria"/>
</dbReference>
<dbReference type="AlphaFoldDB" id="A0A0A2MTE8"/>
<dbReference type="Proteomes" id="UP000030111">
    <property type="component" value="Unassembled WGS sequence"/>
</dbReference>
<feature type="domain" description="4'-phosphopantetheinyl transferase" evidence="2">
    <location>
        <begin position="2"/>
        <end position="85"/>
    </location>
</feature>
<evidence type="ECO:0000313" key="4">
    <source>
        <dbReference type="Proteomes" id="UP000030111"/>
    </source>
</evidence>
<comment type="caution">
    <text evidence="3">The sequence shown here is derived from an EMBL/GenBank/DDBJ whole genome shotgun (WGS) entry which is preliminary data.</text>
</comment>
<gene>
    <name evidence="3" type="ORF">Q766_01005</name>
</gene>
<organism evidence="3 4">
    <name type="scientific">Flavobacterium subsaxonicum WB 4.1-42 = DSM 21790</name>
    <dbReference type="NCBI Taxonomy" id="1121898"/>
    <lineage>
        <taxon>Bacteria</taxon>
        <taxon>Pseudomonadati</taxon>
        <taxon>Bacteroidota</taxon>
        <taxon>Flavobacteriia</taxon>
        <taxon>Flavobacteriales</taxon>
        <taxon>Flavobacteriaceae</taxon>
        <taxon>Flavobacterium</taxon>
    </lineage>
</organism>
<evidence type="ECO:0000256" key="1">
    <source>
        <dbReference type="ARBA" id="ARBA00022679"/>
    </source>
</evidence>
<proteinExistence type="predicted"/>
<dbReference type="SUPFAM" id="SSF56214">
    <property type="entry name" value="4'-phosphopantetheinyl transferase"/>
    <property type="match status" value="1"/>
</dbReference>
<protein>
    <submittedName>
        <fullName evidence="3">Phosphopantetheinyl transferase</fullName>
    </submittedName>
</protein>
<dbReference type="GO" id="GO:0008897">
    <property type="term" value="F:holo-[acyl-carrier-protein] synthase activity"/>
    <property type="evidence" value="ECO:0007669"/>
    <property type="project" value="InterPro"/>
</dbReference>
<dbReference type="InterPro" id="IPR008278">
    <property type="entry name" value="4-PPantetheinyl_Trfase_dom"/>
</dbReference>
<evidence type="ECO:0000313" key="3">
    <source>
        <dbReference type="EMBL" id="KGO94723.1"/>
    </source>
</evidence>
<sequence>MIGNDVVDIIQSRKESNWQRRGFLDKLFTISEQQLINHHPDPETMVWLLWSMKESAYKIYNRQTGIRAFIPLQLECCKISQNDKGFTGEVHCKRFIFYTESEILEDIIHTKALCSKGLFNKITEVKNAAVVKDISGFPYIYGHQNKTLEPVSVSHHGRCHKVVKLL</sequence>
<accession>A0A0A2MTE8</accession>